<organism evidence="1">
    <name type="scientific">Burkholderia sp. M701</name>
    <dbReference type="NCBI Taxonomy" id="326454"/>
    <lineage>
        <taxon>Bacteria</taxon>
        <taxon>Pseudomonadati</taxon>
        <taxon>Pseudomonadota</taxon>
        <taxon>Betaproteobacteria</taxon>
        <taxon>Burkholderiales</taxon>
        <taxon>Burkholderiaceae</taxon>
        <taxon>Burkholderia</taxon>
    </lineage>
</organism>
<accession>V5YND2</accession>
<keyword evidence="1" id="KW-0614">Plasmid</keyword>
<reference evidence="1" key="1">
    <citation type="journal article" date="2014" name="Microbiology">
        <title>A 2,4-dichlorophenoxyacetic acid degradation plasmid pM7012 discloses distribution of an unclassified megaplasmid group across bacterial species.</title>
        <authorList>
            <person name="Sakai Y."/>
            <person name="Ogawa N."/>
            <person name="Shimomura Y."/>
            <person name="Fujii T."/>
        </authorList>
    </citation>
    <scope>NUCLEOTIDE SEQUENCE</scope>
    <source>
        <strain evidence="1">M701</strain>
    </source>
</reference>
<geneLocation type="plasmid" evidence="1">
    <name>pM7012</name>
</geneLocation>
<reference evidence="1" key="2">
    <citation type="submission" date="2024-06" db="EMBL/GenBank/DDBJ databases">
        <authorList>
            <person name="Sakai Y."/>
            <person name="Fujii T."/>
        </authorList>
    </citation>
    <scope>NUCLEOTIDE SEQUENCE</scope>
    <source>
        <strain evidence="1">M701</strain>
        <plasmid evidence="1">pM7012</plasmid>
    </source>
</reference>
<dbReference type="AlphaFoldDB" id="V5YND2"/>
<dbReference type="EMBL" id="AB853026">
    <property type="protein sequence ID" value="BAO18912.1"/>
    <property type="molecule type" value="Genomic_DNA"/>
</dbReference>
<sequence length="553" mass="60093">MTDAHLEELTALIREYGTAVLCEGKVDLPRQINRIVSHFRCASAPADSRPKVILPPRVIDQLCQQAGVSTYHPDGDQQKQLHVYVAGVVEEVLARLQEGVAPESQVITLPPRAIDQIFQRAGVSTSHPDGDLLEKLHVLANLTMAETLARLPSDPAHAGHADAGGQSLPGPVSSGCLSLADSQLLRTRDREEVGRAIIDPASRSAAKPSLMPRDRVREIFMAHGFTIKDGETDLKAYVFDAADALLAAADVVRSPEFLAKEAAQLSPHSRAMLLNILWRHQGGSSPVGQIIRAMLGVGRHDHLTEEQVSMAKWIGGVLDQAESGEPVASVRFPIKDHQIARVVNDLRDIAVECRDTQQLRERIAERIVPILKASPSCGAARPSSVGGAGTPWRVGVFYSSSTPGHQVRMLIEGEKDIAYAAGRSDFVAWICSGFGDSPAQALSLHEKAYRDMLDTLVDVWKDGQQSPDARSYAEGTWAEVVQEATRMVSLGYVANVRSIRLTRERATAAIDDFEIIGENESSRDPTPEERYAIESYLDRLFVGCSPAASPIPA</sequence>
<dbReference type="RefSeq" id="WP_023842455.1">
    <property type="nucleotide sequence ID" value="NC_022995.1"/>
</dbReference>
<proteinExistence type="predicted"/>
<name>V5YND2_9BURK</name>
<protein>
    <submittedName>
        <fullName evidence="1">Uncharacterized protein</fullName>
    </submittedName>
</protein>
<evidence type="ECO:0000313" key="1">
    <source>
        <dbReference type="EMBL" id="BAO18912.1"/>
    </source>
</evidence>